<comment type="similarity">
    <text evidence="1 2">Belongs to the MEMO1 family.</text>
</comment>
<dbReference type="OrthoDB" id="372162at2157"/>
<evidence type="ECO:0000313" key="4">
    <source>
        <dbReference type="Proteomes" id="UP000423396"/>
    </source>
</evidence>
<dbReference type="AlphaFoldDB" id="A0A650CQV8"/>
<dbReference type="NCBIfam" id="NF001987">
    <property type="entry name" value="PRK00782.1"/>
    <property type="match status" value="1"/>
</dbReference>
<keyword evidence="4" id="KW-1185">Reference proteome</keyword>
<dbReference type="PANTHER" id="PTHR11060:SF0">
    <property type="entry name" value="PROTEIN MEMO1"/>
    <property type="match status" value="1"/>
</dbReference>
<dbReference type="InterPro" id="IPR002737">
    <property type="entry name" value="MEMO1_fam"/>
</dbReference>
<gene>
    <name evidence="3" type="primary">amrB</name>
    <name evidence="3" type="ORF">D1868_09630</name>
</gene>
<dbReference type="NCBIfam" id="TIGR04336">
    <property type="entry name" value="AmmeMemoSam_B"/>
    <property type="match status" value="1"/>
</dbReference>
<dbReference type="GeneID" id="42799330"/>
<sequence>MIRIPAVAGAFYEADPERLKEQIKGCFLHPLGPGELPSIPKEKPQRRDNLFFIVPHAGYMYSGPVAAHSYYYLAREGKPDTVIILGPNHTGLGSFVSVWLKGQWRTPLGEVKIDEDIAMELVRLTGIIDIDEKAHLYEHSVEVQVPFLQYLFDSEFKIVPIVIMMQTPDVAEMLADGIYKIMKIYEKKKDIVVIASSDLNHYEPHDKTIEKDNMAIAEIEKLDYKGLFKVVEEKDVTACGYGPIMTVLLLAKKFGKKPYILKHATSGDTSGDKSAVVGYLSVRFGD</sequence>
<dbReference type="HAMAP" id="MF_00055">
    <property type="entry name" value="MEMO1"/>
    <property type="match status" value="1"/>
</dbReference>
<evidence type="ECO:0000256" key="1">
    <source>
        <dbReference type="ARBA" id="ARBA00006315"/>
    </source>
</evidence>
<dbReference type="PANTHER" id="PTHR11060">
    <property type="entry name" value="PROTEIN MEMO1"/>
    <property type="match status" value="1"/>
</dbReference>
<dbReference type="RefSeq" id="WP_156007669.1">
    <property type="nucleotide sequence ID" value="NZ_CP045483.1"/>
</dbReference>
<dbReference type="EMBL" id="CP045483">
    <property type="protein sequence ID" value="QGR20220.1"/>
    <property type="molecule type" value="Genomic_DNA"/>
</dbReference>
<dbReference type="Pfam" id="PF01875">
    <property type="entry name" value="Memo"/>
    <property type="match status" value="1"/>
</dbReference>
<accession>A0A650CQV8</accession>
<name>A0A650CQV8_9CREN</name>
<organism evidence="3 4">
    <name type="scientific">Stygiolobus azoricus</name>
    <dbReference type="NCBI Taxonomy" id="41675"/>
    <lineage>
        <taxon>Archaea</taxon>
        <taxon>Thermoproteota</taxon>
        <taxon>Thermoprotei</taxon>
        <taxon>Sulfolobales</taxon>
        <taxon>Sulfolobaceae</taxon>
        <taxon>Stygiolobus</taxon>
    </lineage>
</organism>
<evidence type="ECO:0000256" key="2">
    <source>
        <dbReference type="HAMAP-Rule" id="MF_00055"/>
    </source>
</evidence>
<proteinExistence type="inferred from homology"/>
<dbReference type="Gene3D" id="3.40.830.10">
    <property type="entry name" value="LigB-like"/>
    <property type="match status" value="1"/>
</dbReference>
<protein>
    <recommendedName>
        <fullName evidence="2">MEMO1 family protein D1868_09630</fullName>
    </recommendedName>
</protein>
<dbReference type="KEGG" id="sazo:D1868_09630"/>
<dbReference type="Proteomes" id="UP000423396">
    <property type="component" value="Chromosome"/>
</dbReference>
<dbReference type="CDD" id="cd07361">
    <property type="entry name" value="MEMO_like"/>
    <property type="match status" value="1"/>
</dbReference>
<evidence type="ECO:0000313" key="3">
    <source>
        <dbReference type="EMBL" id="QGR20220.1"/>
    </source>
</evidence>
<reference evidence="3 4" key="1">
    <citation type="submission" date="2019-10" db="EMBL/GenBank/DDBJ databases">
        <title>Genome Sequences from Six Type Strain Members of the Archaeal Family Sulfolobaceae: Acidianus ambivalens, Acidianus infernus, Metallosphaera prunae, Stygiolobus azoricus, Sulfolobus metallicus, and Sulfurisphaera ohwakuensis.</title>
        <authorList>
            <person name="Counts J.A."/>
            <person name="Kelly R.M."/>
        </authorList>
    </citation>
    <scope>NUCLEOTIDE SEQUENCE [LARGE SCALE GENOMIC DNA]</scope>
    <source>
        <strain evidence="3 4">FC6</strain>
    </source>
</reference>